<proteinExistence type="predicted"/>
<dbReference type="GO" id="GO:0051301">
    <property type="term" value="P:cell division"/>
    <property type="evidence" value="ECO:0007669"/>
    <property type="project" value="UniProtKB-KW"/>
</dbReference>
<dbReference type="PANTHER" id="PTHR13255:SF0">
    <property type="entry name" value="ATAXIN-10"/>
    <property type="match status" value="1"/>
</dbReference>
<dbReference type="InterPro" id="IPR011989">
    <property type="entry name" value="ARM-like"/>
</dbReference>
<keyword evidence="1" id="KW-0132">Cell division</keyword>
<keyword evidence="2" id="KW-0131">Cell cycle</keyword>
<dbReference type="AlphaFoldDB" id="A0A9E7H5E3"/>
<sequence length="497" mass="54242">MTSLPLYIHSLRSPRARQSVSVMAMENDRRTAGVEEEEGDGALEFLIEASRTPGGRARLASTGALAVALRRVASDTSSALLPSLRLVRNLCAGDAVHQDAFVELGGPDRIASVLLSTPPASPDVARVALQAIGNVACGGEAQRSAVWARFFPALFLAAARYRDPAVCDPLCMVLDTCCSSEGGHRRLAELCETKTGLPIILEIVTTACRAGHQEEWLDWLLCKVCIEEAYLSHLFQGLASPSTDNSIDAQCRYSFFTREQAFLLGMLSEYLSNRPKDVSMISSPCALEVLKVVDIASAIVDFSSRGSSDVPTGFPAIDVLGYSLTILRHICAWENDIAHATEAPVDLLLSAGLLQLLLRLLGELEPPAIIRKSMTNADHFIQSSMALKVCPYKGFRRDLVSIIGNCLHGRKQVQEDIRQQNAIPLLLQQCVVDEDNPLLREWGLWSMRNLLEGNAENQHEVAQLQLQEPVNTPEIAGIGLRVEIDEKTGRPKLVNTV</sequence>
<dbReference type="InterPro" id="IPR016024">
    <property type="entry name" value="ARM-type_fold"/>
</dbReference>
<gene>
    <name evidence="4" type="ORF">MUK42_17219</name>
</gene>
<accession>A0A9E7H5E3</accession>
<dbReference type="Proteomes" id="UP001055439">
    <property type="component" value="Chromosome 8"/>
</dbReference>
<dbReference type="SUPFAM" id="SSF48371">
    <property type="entry name" value="ARM repeat"/>
    <property type="match status" value="1"/>
</dbReference>
<dbReference type="EMBL" id="CP097510">
    <property type="protein sequence ID" value="URE27106.1"/>
    <property type="molecule type" value="Genomic_DNA"/>
</dbReference>
<evidence type="ECO:0000256" key="2">
    <source>
        <dbReference type="ARBA" id="ARBA00023306"/>
    </source>
</evidence>
<dbReference type="InterPro" id="IPR019156">
    <property type="entry name" value="Ataxin-10_domain"/>
</dbReference>
<protein>
    <submittedName>
        <fullName evidence="4">Spinocerebellar ataxia type 10 protein domain</fullName>
    </submittedName>
</protein>
<dbReference type="OrthoDB" id="379794at2759"/>
<name>A0A9E7H5E3_9LILI</name>
<evidence type="ECO:0000313" key="4">
    <source>
        <dbReference type="EMBL" id="URE27105.1"/>
    </source>
</evidence>
<keyword evidence="5" id="KW-1185">Reference proteome</keyword>
<evidence type="ECO:0000259" key="3">
    <source>
        <dbReference type="Pfam" id="PF09759"/>
    </source>
</evidence>
<evidence type="ECO:0000256" key="1">
    <source>
        <dbReference type="ARBA" id="ARBA00022618"/>
    </source>
</evidence>
<dbReference type="Gene3D" id="1.25.10.10">
    <property type="entry name" value="Leucine-rich Repeat Variant"/>
    <property type="match status" value="2"/>
</dbReference>
<dbReference type="PANTHER" id="PTHR13255">
    <property type="entry name" value="ATAXIN-10"/>
    <property type="match status" value="1"/>
</dbReference>
<organism evidence="4 5">
    <name type="scientific">Musa troglodytarum</name>
    <name type="common">fe'i banana</name>
    <dbReference type="NCBI Taxonomy" id="320322"/>
    <lineage>
        <taxon>Eukaryota</taxon>
        <taxon>Viridiplantae</taxon>
        <taxon>Streptophyta</taxon>
        <taxon>Embryophyta</taxon>
        <taxon>Tracheophyta</taxon>
        <taxon>Spermatophyta</taxon>
        <taxon>Magnoliopsida</taxon>
        <taxon>Liliopsida</taxon>
        <taxon>Zingiberales</taxon>
        <taxon>Musaceae</taxon>
        <taxon>Musa</taxon>
    </lineage>
</organism>
<dbReference type="EMBL" id="CP097510">
    <property type="protein sequence ID" value="URE27103.1"/>
    <property type="molecule type" value="Genomic_DNA"/>
</dbReference>
<evidence type="ECO:0000313" key="5">
    <source>
        <dbReference type="Proteomes" id="UP001055439"/>
    </source>
</evidence>
<reference evidence="4" key="1">
    <citation type="submission" date="2022-05" db="EMBL/GenBank/DDBJ databases">
        <title>The Musa troglodytarum L. genome provides insights into the mechanism of non-climacteric behaviour and enrichment of carotenoids.</title>
        <authorList>
            <person name="Wang J."/>
        </authorList>
    </citation>
    <scope>NUCLEOTIDE SEQUENCE</scope>
    <source>
        <tissue evidence="4">Leaf</tissue>
    </source>
</reference>
<dbReference type="Pfam" id="PF09759">
    <property type="entry name" value="Atx10homo_assoc"/>
    <property type="match status" value="1"/>
</dbReference>
<dbReference type="InterPro" id="IPR051374">
    <property type="entry name" value="Ataxin-10/CTR86_families"/>
</dbReference>
<dbReference type="EMBL" id="CP097510">
    <property type="protein sequence ID" value="URE27107.1"/>
    <property type="molecule type" value="Genomic_DNA"/>
</dbReference>
<dbReference type="EMBL" id="CP097510">
    <property type="protein sequence ID" value="URE27105.1"/>
    <property type="molecule type" value="Genomic_DNA"/>
</dbReference>
<feature type="domain" description="Ataxin-10" evidence="3">
    <location>
        <begin position="395"/>
        <end position="493"/>
    </location>
</feature>
<dbReference type="EMBL" id="CP097510">
    <property type="protein sequence ID" value="URE27104.1"/>
    <property type="molecule type" value="Genomic_DNA"/>
</dbReference>
<dbReference type="GO" id="GO:0005829">
    <property type="term" value="C:cytosol"/>
    <property type="evidence" value="ECO:0007669"/>
    <property type="project" value="TreeGrafter"/>
</dbReference>